<accession>A0A517ZEC8</accession>
<gene>
    <name evidence="2" type="ORF">Mal4_51600</name>
</gene>
<evidence type="ECO:0000313" key="3">
    <source>
        <dbReference type="Proteomes" id="UP000320496"/>
    </source>
</evidence>
<evidence type="ECO:0000313" key="2">
    <source>
        <dbReference type="EMBL" id="QDU40800.1"/>
    </source>
</evidence>
<name>A0A517ZEC8_9PLAN</name>
<keyword evidence="1" id="KW-0472">Membrane</keyword>
<evidence type="ECO:0008006" key="4">
    <source>
        <dbReference type="Google" id="ProtNLM"/>
    </source>
</evidence>
<keyword evidence="1" id="KW-0812">Transmembrane</keyword>
<proteinExistence type="predicted"/>
<keyword evidence="3" id="KW-1185">Reference proteome</keyword>
<dbReference type="KEGG" id="mri:Mal4_51600"/>
<dbReference type="AlphaFoldDB" id="A0A517ZEC8"/>
<protein>
    <recommendedName>
        <fullName evidence="4">DUF4760 domain-containing protein</fullName>
    </recommendedName>
</protein>
<feature type="transmembrane region" description="Helical" evidence="1">
    <location>
        <begin position="20"/>
        <end position="39"/>
    </location>
</feature>
<evidence type="ECO:0000256" key="1">
    <source>
        <dbReference type="SAM" id="Phobius"/>
    </source>
</evidence>
<dbReference type="EMBL" id="CP036275">
    <property type="protein sequence ID" value="QDU40800.1"/>
    <property type="molecule type" value="Genomic_DNA"/>
</dbReference>
<sequence length="161" mass="18497">MTFSFTSDELIQFQAWTSFAQAILVLVTTIAILWIHGVISSASERLTKLQLLRANYDAWKDIDTFFLTNPELLPVLNQFTPDAATDEPEEAQKKRLVAFLMLNPLYSYFYALDKGYVSPRMREQFNHCLKPLVRDPTVLAMIKSQVFVEGFAEYCEKLSNS</sequence>
<keyword evidence="1" id="KW-1133">Transmembrane helix</keyword>
<organism evidence="2 3">
    <name type="scientific">Maioricimonas rarisocia</name>
    <dbReference type="NCBI Taxonomy" id="2528026"/>
    <lineage>
        <taxon>Bacteria</taxon>
        <taxon>Pseudomonadati</taxon>
        <taxon>Planctomycetota</taxon>
        <taxon>Planctomycetia</taxon>
        <taxon>Planctomycetales</taxon>
        <taxon>Planctomycetaceae</taxon>
        <taxon>Maioricimonas</taxon>
    </lineage>
</organism>
<reference evidence="2 3" key="1">
    <citation type="submission" date="2019-02" db="EMBL/GenBank/DDBJ databases">
        <title>Deep-cultivation of Planctomycetes and their phenomic and genomic characterization uncovers novel biology.</title>
        <authorList>
            <person name="Wiegand S."/>
            <person name="Jogler M."/>
            <person name="Boedeker C."/>
            <person name="Pinto D."/>
            <person name="Vollmers J."/>
            <person name="Rivas-Marin E."/>
            <person name="Kohn T."/>
            <person name="Peeters S.H."/>
            <person name="Heuer A."/>
            <person name="Rast P."/>
            <person name="Oberbeckmann S."/>
            <person name="Bunk B."/>
            <person name="Jeske O."/>
            <person name="Meyerdierks A."/>
            <person name="Storesund J.E."/>
            <person name="Kallscheuer N."/>
            <person name="Luecker S."/>
            <person name="Lage O.M."/>
            <person name="Pohl T."/>
            <person name="Merkel B.J."/>
            <person name="Hornburger P."/>
            <person name="Mueller R.-W."/>
            <person name="Bruemmer F."/>
            <person name="Labrenz M."/>
            <person name="Spormann A.M."/>
            <person name="Op den Camp H."/>
            <person name="Overmann J."/>
            <person name="Amann R."/>
            <person name="Jetten M.S.M."/>
            <person name="Mascher T."/>
            <person name="Medema M.H."/>
            <person name="Devos D.P."/>
            <person name="Kaster A.-K."/>
            <person name="Ovreas L."/>
            <person name="Rohde M."/>
            <person name="Galperin M.Y."/>
            <person name="Jogler C."/>
        </authorList>
    </citation>
    <scope>NUCLEOTIDE SEQUENCE [LARGE SCALE GENOMIC DNA]</scope>
    <source>
        <strain evidence="2 3">Mal4</strain>
    </source>
</reference>
<dbReference type="RefSeq" id="WP_145372056.1">
    <property type="nucleotide sequence ID" value="NZ_CP036275.1"/>
</dbReference>
<dbReference type="Proteomes" id="UP000320496">
    <property type="component" value="Chromosome"/>
</dbReference>